<proteinExistence type="predicted"/>
<name>A0A9P4LFM4_9PLEO</name>
<sequence>METIAEGSDLDEAAEAVKRWHTSGRYEICSAHELAKESDGLPLTLATAAPYLRWVSTCFADYLQLYNASWLQLQQKTPQLLLYEDRALYSTWGISLDHVKQQSELAAKLLHLWAYFDNQDVWLELLQ</sequence>
<accession>A0A9P4LFM4</accession>
<organism evidence="1 2">
    <name type="scientific">Setomelanomma holmii</name>
    <dbReference type="NCBI Taxonomy" id="210430"/>
    <lineage>
        <taxon>Eukaryota</taxon>
        <taxon>Fungi</taxon>
        <taxon>Dikarya</taxon>
        <taxon>Ascomycota</taxon>
        <taxon>Pezizomycotina</taxon>
        <taxon>Dothideomycetes</taxon>
        <taxon>Pleosporomycetidae</taxon>
        <taxon>Pleosporales</taxon>
        <taxon>Pleosporineae</taxon>
        <taxon>Phaeosphaeriaceae</taxon>
        <taxon>Setomelanomma</taxon>
    </lineage>
</organism>
<evidence type="ECO:0000313" key="2">
    <source>
        <dbReference type="Proteomes" id="UP000799777"/>
    </source>
</evidence>
<dbReference type="EMBL" id="ML978358">
    <property type="protein sequence ID" value="KAF2023328.1"/>
    <property type="molecule type" value="Genomic_DNA"/>
</dbReference>
<evidence type="ECO:0000313" key="1">
    <source>
        <dbReference type="EMBL" id="KAF2023328.1"/>
    </source>
</evidence>
<dbReference type="Proteomes" id="UP000799777">
    <property type="component" value="Unassembled WGS sequence"/>
</dbReference>
<reference evidence="1" key="1">
    <citation type="journal article" date="2020" name="Stud. Mycol.">
        <title>101 Dothideomycetes genomes: a test case for predicting lifestyles and emergence of pathogens.</title>
        <authorList>
            <person name="Haridas S."/>
            <person name="Albert R."/>
            <person name="Binder M."/>
            <person name="Bloem J."/>
            <person name="Labutti K."/>
            <person name="Salamov A."/>
            <person name="Andreopoulos B."/>
            <person name="Baker S."/>
            <person name="Barry K."/>
            <person name="Bills G."/>
            <person name="Bluhm B."/>
            <person name="Cannon C."/>
            <person name="Castanera R."/>
            <person name="Culley D."/>
            <person name="Daum C."/>
            <person name="Ezra D."/>
            <person name="Gonzalez J."/>
            <person name="Henrissat B."/>
            <person name="Kuo A."/>
            <person name="Liang C."/>
            <person name="Lipzen A."/>
            <person name="Lutzoni F."/>
            <person name="Magnuson J."/>
            <person name="Mondo S."/>
            <person name="Nolan M."/>
            <person name="Ohm R."/>
            <person name="Pangilinan J."/>
            <person name="Park H.-J."/>
            <person name="Ramirez L."/>
            <person name="Alfaro M."/>
            <person name="Sun H."/>
            <person name="Tritt A."/>
            <person name="Yoshinaga Y."/>
            <person name="Zwiers L.-H."/>
            <person name="Turgeon B."/>
            <person name="Goodwin S."/>
            <person name="Spatafora J."/>
            <person name="Crous P."/>
            <person name="Grigoriev I."/>
        </authorList>
    </citation>
    <scope>NUCLEOTIDE SEQUENCE</scope>
    <source>
        <strain evidence="1">CBS 110217</strain>
    </source>
</reference>
<dbReference type="AlphaFoldDB" id="A0A9P4LFM4"/>
<dbReference type="OrthoDB" id="674604at2759"/>
<comment type="caution">
    <text evidence="1">The sequence shown here is derived from an EMBL/GenBank/DDBJ whole genome shotgun (WGS) entry which is preliminary data.</text>
</comment>
<protein>
    <submittedName>
        <fullName evidence="1">Uncharacterized protein</fullName>
    </submittedName>
</protein>
<gene>
    <name evidence="1" type="ORF">EK21DRAFT_118867</name>
</gene>
<keyword evidence="2" id="KW-1185">Reference proteome</keyword>